<dbReference type="EMBL" id="BAVR01000034">
    <property type="protein sequence ID" value="GAE89282.1"/>
    <property type="molecule type" value="Genomic_DNA"/>
</dbReference>
<keyword evidence="2" id="KW-0732">Signal</keyword>
<keyword evidence="8" id="KW-1185">Reference proteome</keyword>
<proteinExistence type="inferred from homology"/>
<evidence type="ECO:0000256" key="3">
    <source>
        <dbReference type="ARBA" id="ARBA00022801"/>
    </source>
</evidence>
<dbReference type="InterPro" id="IPR008928">
    <property type="entry name" value="6-hairpin_glycosidase_sf"/>
</dbReference>
<dbReference type="SUPFAM" id="SSF48208">
    <property type="entry name" value="Six-hairpin glycosidases"/>
    <property type="match status" value="1"/>
</dbReference>
<sequence length="426" mass="47170">MKNVKKRVGIVLLILAVLGVFVLSVPMDKASAAGVPFNTKYAYGVTSIADNQAEANAMLRAEWEDWKSKRVTSNGAGGYKRIQRDASTNYDTVSEGLGYGLLLAVCFDDRAVFDDLYRYVKSHFNGNGLMHWHIDANNNVTTHDGGNGAATDADEDIALALIFADKLWGSSGSINYGQEARTLINNLYNHCVEHGSNVLKPGDMWGGSSVTNPSYFAPAWYKVYAQYTGDTRWNQVADKCYQIVEEIKKYNNGTGLVPDWCTASGTQASGQGYDYKYDATRYGWRTAIDYSWFGDARAKANCDALTKFFARDGAKGIGDGYTIQGSKFSNNHNASFVGPVAAASMTGYDMNFAKELYKETVAVKDDEYYGYYGNSLRLLTLLYITGNFPNPLEGFNPITPSPTPTQQSNRILLLLHRLKSRFFMEM</sequence>
<dbReference type="AlphaFoldDB" id="W4V7S5"/>
<evidence type="ECO:0000256" key="2">
    <source>
        <dbReference type="ARBA" id="ARBA00022729"/>
    </source>
</evidence>
<evidence type="ECO:0000313" key="8">
    <source>
        <dbReference type="Proteomes" id="UP000019109"/>
    </source>
</evidence>
<dbReference type="GO" id="GO:0000272">
    <property type="term" value="P:polysaccharide catabolic process"/>
    <property type="evidence" value="ECO:0007669"/>
    <property type="project" value="UniProtKB-KW"/>
</dbReference>
<evidence type="ECO:0000313" key="7">
    <source>
        <dbReference type="EMBL" id="GAE89282.1"/>
    </source>
</evidence>
<reference evidence="7" key="1">
    <citation type="journal article" date="2014" name="Genome Announc.">
        <title>Draft Genome Sequence of Clostridium straminisolvens Strain JCM 21531T, Isolated from a Cellulose-Degrading Bacterial Community.</title>
        <authorList>
            <person name="Yuki M."/>
            <person name="Oshima K."/>
            <person name="Suda W."/>
            <person name="Sakamoto M."/>
            <person name="Kitamura K."/>
            <person name="Iida T."/>
            <person name="Hattori M."/>
            <person name="Ohkuma M."/>
        </authorList>
    </citation>
    <scope>NUCLEOTIDE SEQUENCE [LARGE SCALE GENOMIC DNA]</scope>
    <source>
        <strain evidence="7">JCM 21531</strain>
    </source>
</reference>
<dbReference type="InterPro" id="IPR002037">
    <property type="entry name" value="Glyco_hydro_8"/>
</dbReference>
<dbReference type="EC" id="3.2.1.-" evidence="6"/>
<dbReference type="PROSITE" id="PS00812">
    <property type="entry name" value="GLYCOSYL_HYDROL_F8"/>
    <property type="match status" value="1"/>
</dbReference>
<comment type="similarity">
    <text evidence="1 6">Belongs to the glycosyl hydrolase 8 (cellulase D) family.</text>
</comment>
<evidence type="ECO:0000256" key="5">
    <source>
        <dbReference type="PROSITE-ProRule" id="PRU10058"/>
    </source>
</evidence>
<feature type="active site" description="Nucleophile" evidence="5">
    <location>
        <position position="152"/>
    </location>
</feature>
<keyword evidence="6" id="KW-0119">Carbohydrate metabolism</keyword>
<dbReference type="InterPro" id="IPR012341">
    <property type="entry name" value="6hp_glycosidase-like_sf"/>
</dbReference>
<dbReference type="Proteomes" id="UP000019109">
    <property type="component" value="Unassembled WGS sequence"/>
</dbReference>
<keyword evidence="4 6" id="KW-0326">Glycosidase</keyword>
<dbReference type="PRINTS" id="PR00735">
    <property type="entry name" value="GLHYDRLASE8"/>
</dbReference>
<evidence type="ECO:0000256" key="4">
    <source>
        <dbReference type="ARBA" id="ARBA00023295"/>
    </source>
</evidence>
<protein>
    <recommendedName>
        <fullName evidence="6">Glucanase</fullName>
        <ecNumber evidence="6">3.2.1.-</ecNumber>
    </recommendedName>
</protein>
<dbReference type="Pfam" id="PF01270">
    <property type="entry name" value="Glyco_hydro_8"/>
    <property type="match status" value="1"/>
</dbReference>
<accession>W4V7S5</accession>
<dbReference type="Gene3D" id="1.50.10.10">
    <property type="match status" value="1"/>
</dbReference>
<dbReference type="GO" id="GO:0004553">
    <property type="term" value="F:hydrolase activity, hydrolyzing O-glycosyl compounds"/>
    <property type="evidence" value="ECO:0007669"/>
    <property type="project" value="InterPro"/>
</dbReference>
<dbReference type="InterPro" id="IPR019834">
    <property type="entry name" value="Glyco_hydro_8_CS"/>
</dbReference>
<comment type="caution">
    <text evidence="7">The sequence shown here is derived from an EMBL/GenBank/DDBJ whole genome shotgun (WGS) entry which is preliminary data.</text>
</comment>
<dbReference type="STRING" id="1294263.JCM21531_2791"/>
<keyword evidence="6" id="KW-0624">Polysaccharide degradation</keyword>
<evidence type="ECO:0000256" key="6">
    <source>
        <dbReference type="RuleBase" id="RU361167"/>
    </source>
</evidence>
<organism evidence="7 8">
    <name type="scientific">Acetivibrio straminisolvens JCM 21531</name>
    <dbReference type="NCBI Taxonomy" id="1294263"/>
    <lineage>
        <taxon>Bacteria</taxon>
        <taxon>Bacillati</taxon>
        <taxon>Bacillota</taxon>
        <taxon>Clostridia</taxon>
        <taxon>Eubacteriales</taxon>
        <taxon>Oscillospiraceae</taxon>
        <taxon>Acetivibrio</taxon>
    </lineage>
</organism>
<evidence type="ECO:0000256" key="1">
    <source>
        <dbReference type="ARBA" id="ARBA00009209"/>
    </source>
</evidence>
<name>W4V7S5_9FIRM</name>
<keyword evidence="3 6" id="KW-0378">Hydrolase</keyword>
<gene>
    <name evidence="7" type="ORF">JCM21531_2791</name>
</gene>